<evidence type="ECO:0000313" key="1">
    <source>
        <dbReference type="EMBL" id="VEN61542.1"/>
    </source>
</evidence>
<proteinExistence type="predicted"/>
<protein>
    <submittedName>
        <fullName evidence="1">Uncharacterized protein</fullName>
    </submittedName>
</protein>
<reference evidence="1 2" key="1">
    <citation type="submission" date="2019-01" db="EMBL/GenBank/DDBJ databases">
        <authorList>
            <person name="Sayadi A."/>
        </authorList>
    </citation>
    <scope>NUCLEOTIDE SEQUENCE [LARGE SCALE GENOMIC DNA]</scope>
</reference>
<organism evidence="1 2">
    <name type="scientific">Callosobruchus maculatus</name>
    <name type="common">Southern cowpea weevil</name>
    <name type="synonym">Pulse bruchid</name>
    <dbReference type="NCBI Taxonomy" id="64391"/>
    <lineage>
        <taxon>Eukaryota</taxon>
        <taxon>Metazoa</taxon>
        <taxon>Ecdysozoa</taxon>
        <taxon>Arthropoda</taxon>
        <taxon>Hexapoda</taxon>
        <taxon>Insecta</taxon>
        <taxon>Pterygota</taxon>
        <taxon>Neoptera</taxon>
        <taxon>Endopterygota</taxon>
        <taxon>Coleoptera</taxon>
        <taxon>Polyphaga</taxon>
        <taxon>Cucujiformia</taxon>
        <taxon>Chrysomeloidea</taxon>
        <taxon>Chrysomelidae</taxon>
        <taxon>Bruchinae</taxon>
        <taxon>Bruchini</taxon>
        <taxon>Callosobruchus</taxon>
    </lineage>
</organism>
<accession>A0A653DPV1</accession>
<dbReference type="Proteomes" id="UP000410492">
    <property type="component" value="Unassembled WGS sequence"/>
</dbReference>
<gene>
    <name evidence="1" type="ORF">CALMAC_LOCUS18921</name>
</gene>
<name>A0A653DPV1_CALMS</name>
<evidence type="ECO:0000313" key="2">
    <source>
        <dbReference type="Proteomes" id="UP000410492"/>
    </source>
</evidence>
<keyword evidence="2" id="KW-1185">Reference proteome</keyword>
<dbReference type="AlphaFoldDB" id="A0A653DPV1"/>
<dbReference type="EMBL" id="CAACVG010013239">
    <property type="protein sequence ID" value="VEN61542.1"/>
    <property type="molecule type" value="Genomic_DNA"/>
</dbReference>
<sequence length="93" mass="10245">MLRSYLDNGFPLSLSTSRIVSGKFFPPLCLAERTTAWFGELLLVAVGLLLGVGLEPATMADNIDNIRRINSYINPNKIILLNSGEKIYVEAFA</sequence>